<dbReference type="EMBL" id="BOPG01000024">
    <property type="protein sequence ID" value="GIJ56440.1"/>
    <property type="molecule type" value="Genomic_DNA"/>
</dbReference>
<gene>
    <name evidence="2" type="ORF">Vau01_039560</name>
</gene>
<feature type="domain" description="VOC" evidence="1">
    <location>
        <begin position="1"/>
        <end position="124"/>
    </location>
</feature>
<sequence>MTSVSPFFIVSDLPRALGFYADRLGFEVTLTAPDPEPFFATVRRDGVQFLLKVVDDTVQPLPNRTRHPYARWDAFVTVPDPDSLAAEFAGRGVEFTAPLADTDDGLRGFEVADADGYLLFFGRPR</sequence>
<keyword evidence="3" id="KW-1185">Reference proteome</keyword>
<dbReference type="Gene3D" id="3.10.180.10">
    <property type="entry name" value="2,3-Dihydroxybiphenyl 1,2-Dioxygenase, domain 1"/>
    <property type="match status" value="1"/>
</dbReference>
<name>A0A8J4DZ82_9ACTN</name>
<dbReference type="InterPro" id="IPR004360">
    <property type="entry name" value="Glyas_Fos-R_dOase_dom"/>
</dbReference>
<dbReference type="PROSITE" id="PS51819">
    <property type="entry name" value="VOC"/>
    <property type="match status" value="1"/>
</dbReference>
<evidence type="ECO:0000259" key="1">
    <source>
        <dbReference type="PROSITE" id="PS51819"/>
    </source>
</evidence>
<accession>A0A8J4DZ82</accession>
<dbReference type="InterPro" id="IPR029068">
    <property type="entry name" value="Glyas_Bleomycin-R_OHBP_Dase"/>
</dbReference>
<comment type="caution">
    <text evidence="2">The sequence shown here is derived from an EMBL/GenBank/DDBJ whole genome shotgun (WGS) entry which is preliminary data.</text>
</comment>
<dbReference type="RefSeq" id="WP_203994792.1">
    <property type="nucleotide sequence ID" value="NZ_BOPG01000024.1"/>
</dbReference>
<dbReference type="InterPro" id="IPR037523">
    <property type="entry name" value="VOC_core"/>
</dbReference>
<evidence type="ECO:0000313" key="2">
    <source>
        <dbReference type="EMBL" id="GIJ56440.1"/>
    </source>
</evidence>
<organism evidence="2 3">
    <name type="scientific">Virgisporangium aurantiacum</name>
    <dbReference type="NCBI Taxonomy" id="175570"/>
    <lineage>
        <taxon>Bacteria</taxon>
        <taxon>Bacillati</taxon>
        <taxon>Actinomycetota</taxon>
        <taxon>Actinomycetes</taxon>
        <taxon>Micromonosporales</taxon>
        <taxon>Micromonosporaceae</taxon>
        <taxon>Virgisporangium</taxon>
    </lineage>
</organism>
<dbReference type="AlphaFoldDB" id="A0A8J4DZ82"/>
<proteinExistence type="predicted"/>
<reference evidence="2" key="1">
    <citation type="submission" date="2021-01" db="EMBL/GenBank/DDBJ databases">
        <title>Whole genome shotgun sequence of Virgisporangium aurantiacum NBRC 16421.</title>
        <authorList>
            <person name="Komaki H."/>
            <person name="Tamura T."/>
        </authorList>
    </citation>
    <scope>NUCLEOTIDE SEQUENCE</scope>
    <source>
        <strain evidence="2">NBRC 16421</strain>
    </source>
</reference>
<dbReference type="Pfam" id="PF00903">
    <property type="entry name" value="Glyoxalase"/>
    <property type="match status" value="1"/>
</dbReference>
<dbReference type="Proteomes" id="UP000612585">
    <property type="component" value="Unassembled WGS sequence"/>
</dbReference>
<evidence type="ECO:0000313" key="3">
    <source>
        <dbReference type="Proteomes" id="UP000612585"/>
    </source>
</evidence>
<protein>
    <recommendedName>
        <fullName evidence="1">VOC domain-containing protein</fullName>
    </recommendedName>
</protein>
<dbReference type="SUPFAM" id="SSF54593">
    <property type="entry name" value="Glyoxalase/Bleomycin resistance protein/Dihydroxybiphenyl dioxygenase"/>
    <property type="match status" value="1"/>
</dbReference>